<protein>
    <submittedName>
        <fullName evidence="1">Uncharacterized protein</fullName>
    </submittedName>
</protein>
<accession>A0A7G6YHE3</accession>
<geneLocation type="plasmid" evidence="1 2">
    <name>unnamed1</name>
</geneLocation>
<evidence type="ECO:0000313" key="2">
    <source>
        <dbReference type="Proteomes" id="UP000515511"/>
    </source>
</evidence>
<dbReference type="EMBL" id="CP043642">
    <property type="protein sequence ID" value="QNE37908.1"/>
    <property type="molecule type" value="Genomic_DNA"/>
</dbReference>
<evidence type="ECO:0000313" key="1">
    <source>
        <dbReference type="EMBL" id="QNE37908.1"/>
    </source>
</evidence>
<reference evidence="2" key="1">
    <citation type="submission" date="2019-09" db="EMBL/GenBank/DDBJ databases">
        <title>Antimicrobial potential of Antarctic Bacteria.</title>
        <authorList>
            <person name="Benaud N."/>
            <person name="Edwards R.J."/>
            <person name="Ferrari B.C."/>
        </authorList>
    </citation>
    <scope>NUCLEOTIDE SEQUENCE [LARGE SCALE GENOMIC DNA]</scope>
    <source>
        <strain evidence="2">INR9</strain>
        <plasmid evidence="2">unnamed1</plasmid>
    </source>
</reference>
<proteinExistence type="predicted"/>
<gene>
    <name evidence="1" type="ORF">F1C12_21735</name>
</gene>
<dbReference type="KEGG" id="lse:F1C12_21735"/>
<sequence>MTGHTKIADPLPGRGGAIQLVRYFPTRDGWASEIIEGKYLSATRSTIKIRGDDQTVELDREKWAVCMADPSWEAAPAPVCAAIRTFAVDDPEVRDIRPVGSGGKQQAGTRECSQCGAEVTVTQRLNRGVPTSAWLYEEHTVPEPGAAAEEATSDVA</sequence>
<organism evidence="1 2">
    <name type="scientific">Leifsonia shinshuensis</name>
    <dbReference type="NCBI Taxonomy" id="150026"/>
    <lineage>
        <taxon>Bacteria</taxon>
        <taxon>Bacillati</taxon>
        <taxon>Actinomycetota</taxon>
        <taxon>Actinomycetes</taxon>
        <taxon>Micrococcales</taxon>
        <taxon>Microbacteriaceae</taxon>
        <taxon>Leifsonia</taxon>
    </lineage>
</organism>
<keyword evidence="1" id="KW-0614">Plasmid</keyword>
<name>A0A7G6YHE3_9MICO</name>
<dbReference type="AlphaFoldDB" id="A0A7G6YHE3"/>
<dbReference type="Proteomes" id="UP000515511">
    <property type="component" value="Plasmid unnamed1"/>
</dbReference>